<dbReference type="eggNOG" id="ENOG5032BTA">
    <property type="taxonomic scope" value="Bacteria"/>
</dbReference>
<reference evidence="1 2" key="1">
    <citation type="journal article" date="2009" name="Stand. Genomic Sci.">
        <title>Complete genome sequence of Sanguibacter keddieii type strain (ST-74).</title>
        <authorList>
            <person name="Ivanova N."/>
            <person name="Sikorski J."/>
            <person name="Sims D."/>
            <person name="Brettin T."/>
            <person name="Detter J.C."/>
            <person name="Han C."/>
            <person name="Lapidus A."/>
            <person name="Copeland A."/>
            <person name="Glavina Del Rio T."/>
            <person name="Nolan M."/>
            <person name="Chen F."/>
            <person name="Lucas S."/>
            <person name="Tice H."/>
            <person name="Cheng J.F."/>
            <person name="Bruce D."/>
            <person name="Goodwin L."/>
            <person name="Pitluck S."/>
            <person name="Pati A."/>
            <person name="Mavromatis K."/>
            <person name="Chen A."/>
            <person name="Palaniappan K."/>
            <person name="D'haeseleer P."/>
            <person name="Chain P."/>
            <person name="Bristow J."/>
            <person name="Eisen J.A."/>
            <person name="Markowitz V."/>
            <person name="Hugenholtz P."/>
            <person name="Goker M."/>
            <person name="Pukall R."/>
            <person name="Klenk H.P."/>
            <person name="Kyrpides N.C."/>
        </authorList>
    </citation>
    <scope>NUCLEOTIDE SEQUENCE [LARGE SCALE GENOMIC DNA]</scope>
    <source>
        <strain evidence="2">ATCC 51767 / DSM 10542 / NCFB 3025 / ST-74</strain>
    </source>
</reference>
<dbReference type="InterPro" id="IPR021352">
    <property type="entry name" value="DUF2971"/>
</dbReference>
<accession>D1BJL1</accession>
<evidence type="ECO:0000313" key="1">
    <source>
        <dbReference type="EMBL" id="ACZ20267.1"/>
    </source>
</evidence>
<evidence type="ECO:0000313" key="2">
    <source>
        <dbReference type="Proteomes" id="UP000000322"/>
    </source>
</evidence>
<dbReference type="HOGENOM" id="CLU_061528_1_0_11"/>
<dbReference type="Proteomes" id="UP000000322">
    <property type="component" value="Chromosome"/>
</dbReference>
<evidence type="ECO:0008006" key="3">
    <source>
        <dbReference type="Google" id="ProtNLM"/>
    </source>
</evidence>
<dbReference type="Pfam" id="PF11185">
    <property type="entry name" value="DUF2971"/>
    <property type="match status" value="1"/>
</dbReference>
<sequence length="330" mass="36541">MENSHAPVWTGLPSAPSVVFHYTSAHGFLGMVQSGQLWATEASGLNDYSEIKEGESYIGDRWREERERFTGILGREKADIVDEFLSGSIVLADGLDGVFVACASACKDDANQWRLYADNGRGFSVELDTSVRLEISVPGQSGADHDPEWDLPSGEAVTEWAPVMYDKDSRNCAFEDLVTWASGIEDSTGGRHSEEDISSMDRDSRYIDNASRLGLSISRLAQFVKGPGFSGENESRLVVTPGYWTNPKIISFRASTVGIVRYLCIQAAETLDRHDEKSRGARVRTLPIRSITVGPAQNFELVRPSLEALLDRYGYRGVEIKRSTTSLRWT</sequence>
<dbReference type="RefSeq" id="WP_012865336.1">
    <property type="nucleotide sequence ID" value="NC_013521.1"/>
</dbReference>
<gene>
    <name evidence="1" type="ordered locus">Sked_02980</name>
</gene>
<proteinExistence type="predicted"/>
<dbReference type="EMBL" id="CP001819">
    <property type="protein sequence ID" value="ACZ20267.1"/>
    <property type="molecule type" value="Genomic_DNA"/>
</dbReference>
<name>D1BJL1_SANKS</name>
<keyword evidence="2" id="KW-1185">Reference proteome</keyword>
<protein>
    <recommendedName>
        <fullName evidence="3">DUF2971 domain-containing protein</fullName>
    </recommendedName>
</protein>
<dbReference type="STRING" id="446469.Sked_02980"/>
<dbReference type="KEGG" id="ske:Sked_02980"/>
<organism evidence="1 2">
    <name type="scientific">Sanguibacter keddieii (strain ATCC 51767 / DSM 10542 / NCFB 3025 / ST-74)</name>
    <dbReference type="NCBI Taxonomy" id="446469"/>
    <lineage>
        <taxon>Bacteria</taxon>
        <taxon>Bacillati</taxon>
        <taxon>Actinomycetota</taxon>
        <taxon>Actinomycetes</taxon>
        <taxon>Micrococcales</taxon>
        <taxon>Sanguibacteraceae</taxon>
        <taxon>Sanguibacter</taxon>
    </lineage>
</organism>
<dbReference type="AlphaFoldDB" id="D1BJL1"/>